<accession>A0A1I4AWN7</accession>
<proteinExistence type="predicted"/>
<reference evidence="3" key="1">
    <citation type="submission" date="2016-10" db="EMBL/GenBank/DDBJ databases">
        <authorList>
            <person name="Varghese N."/>
            <person name="Submissions S."/>
        </authorList>
    </citation>
    <scope>NUCLEOTIDE SEQUENCE [LARGE SCALE GENOMIC DNA]</scope>
    <source>
        <strain evidence="3">CGMCC 1.7738</strain>
    </source>
</reference>
<organism evidence="2 3">
    <name type="scientific">Halogranum rubrum</name>
    <dbReference type="NCBI Taxonomy" id="553466"/>
    <lineage>
        <taxon>Archaea</taxon>
        <taxon>Methanobacteriati</taxon>
        <taxon>Methanobacteriota</taxon>
        <taxon>Stenosarchaea group</taxon>
        <taxon>Halobacteria</taxon>
        <taxon>Halobacteriales</taxon>
        <taxon>Haloferacaceae</taxon>
    </lineage>
</organism>
<dbReference type="Proteomes" id="UP000199607">
    <property type="component" value="Unassembled WGS sequence"/>
</dbReference>
<sequence>MTPDDRSPIRDEAVFREQLNRLLLRAHMGGITVSGGWPCENTDGNPSWDVEIFRLKRTRVDGISAANEEREVESEQAVDEREVDDE</sequence>
<feature type="compositionally biased region" description="Acidic residues" evidence="1">
    <location>
        <begin position="70"/>
        <end position="86"/>
    </location>
</feature>
<dbReference type="EMBL" id="FOTC01000001">
    <property type="protein sequence ID" value="SFK60079.1"/>
    <property type="molecule type" value="Genomic_DNA"/>
</dbReference>
<dbReference type="AlphaFoldDB" id="A0A1I4AWN7"/>
<evidence type="ECO:0000256" key="1">
    <source>
        <dbReference type="SAM" id="MobiDB-lite"/>
    </source>
</evidence>
<feature type="region of interest" description="Disordered" evidence="1">
    <location>
        <begin position="66"/>
        <end position="86"/>
    </location>
</feature>
<gene>
    <name evidence="2" type="ORF">SAMN04487950_0115</name>
</gene>
<name>A0A1I4AWN7_9EURY</name>
<keyword evidence="3" id="KW-1185">Reference proteome</keyword>
<protein>
    <submittedName>
        <fullName evidence="2">Uncharacterized protein</fullName>
    </submittedName>
</protein>
<evidence type="ECO:0000313" key="2">
    <source>
        <dbReference type="EMBL" id="SFK60079.1"/>
    </source>
</evidence>
<evidence type="ECO:0000313" key="3">
    <source>
        <dbReference type="Proteomes" id="UP000199607"/>
    </source>
</evidence>